<accession>A0ACB7S7U5</accession>
<evidence type="ECO:0000313" key="1">
    <source>
        <dbReference type="EMBL" id="KAH6930818.1"/>
    </source>
</evidence>
<dbReference type="Proteomes" id="UP000821845">
    <property type="component" value="Chromosome 5"/>
</dbReference>
<dbReference type="EMBL" id="CM023485">
    <property type="protein sequence ID" value="KAH6930818.1"/>
    <property type="molecule type" value="Genomic_DNA"/>
</dbReference>
<gene>
    <name evidence="1" type="ORF">HPB50_019696</name>
</gene>
<name>A0ACB7S7U5_HYAAI</name>
<protein>
    <submittedName>
        <fullName evidence="1">Uncharacterized protein</fullName>
    </submittedName>
</protein>
<organism evidence="1 2">
    <name type="scientific">Hyalomma asiaticum</name>
    <name type="common">Tick</name>
    <dbReference type="NCBI Taxonomy" id="266040"/>
    <lineage>
        <taxon>Eukaryota</taxon>
        <taxon>Metazoa</taxon>
        <taxon>Ecdysozoa</taxon>
        <taxon>Arthropoda</taxon>
        <taxon>Chelicerata</taxon>
        <taxon>Arachnida</taxon>
        <taxon>Acari</taxon>
        <taxon>Parasitiformes</taxon>
        <taxon>Ixodida</taxon>
        <taxon>Ixodoidea</taxon>
        <taxon>Ixodidae</taxon>
        <taxon>Hyalomminae</taxon>
        <taxon>Hyalomma</taxon>
    </lineage>
</organism>
<evidence type="ECO:0000313" key="2">
    <source>
        <dbReference type="Proteomes" id="UP000821845"/>
    </source>
</evidence>
<sequence>MSLVAPSPPAQQLSEYCRDTSAQYARVRRHSVHGGNLEKNRKGGSFLSLSAATTEPGSRPVELYLVVRPPKSSPESHLETSSVSKEADTRPYEEIEFKKGKSNRTSDISIKVTETNGQVTSPPLMVSPVRSGEYACFFFSE</sequence>
<proteinExistence type="predicted"/>
<keyword evidence="2" id="KW-1185">Reference proteome</keyword>
<reference evidence="1" key="1">
    <citation type="submission" date="2020-05" db="EMBL/GenBank/DDBJ databases">
        <title>Large-scale comparative analyses of tick genomes elucidate their genetic diversity and vector capacities.</title>
        <authorList>
            <person name="Jia N."/>
            <person name="Wang J."/>
            <person name="Shi W."/>
            <person name="Du L."/>
            <person name="Sun Y."/>
            <person name="Zhan W."/>
            <person name="Jiang J."/>
            <person name="Wang Q."/>
            <person name="Zhang B."/>
            <person name="Ji P."/>
            <person name="Sakyi L.B."/>
            <person name="Cui X."/>
            <person name="Yuan T."/>
            <person name="Jiang B."/>
            <person name="Yang W."/>
            <person name="Lam T.T.-Y."/>
            <person name="Chang Q."/>
            <person name="Ding S."/>
            <person name="Wang X."/>
            <person name="Zhu J."/>
            <person name="Ruan X."/>
            <person name="Zhao L."/>
            <person name="Wei J."/>
            <person name="Que T."/>
            <person name="Du C."/>
            <person name="Cheng J."/>
            <person name="Dai P."/>
            <person name="Han X."/>
            <person name="Huang E."/>
            <person name="Gao Y."/>
            <person name="Liu J."/>
            <person name="Shao H."/>
            <person name="Ye R."/>
            <person name="Li L."/>
            <person name="Wei W."/>
            <person name="Wang X."/>
            <person name="Wang C."/>
            <person name="Yang T."/>
            <person name="Huo Q."/>
            <person name="Li W."/>
            <person name="Guo W."/>
            <person name="Chen H."/>
            <person name="Zhou L."/>
            <person name="Ni X."/>
            <person name="Tian J."/>
            <person name="Zhou Y."/>
            <person name="Sheng Y."/>
            <person name="Liu T."/>
            <person name="Pan Y."/>
            <person name="Xia L."/>
            <person name="Li J."/>
            <person name="Zhao F."/>
            <person name="Cao W."/>
        </authorList>
    </citation>
    <scope>NUCLEOTIDE SEQUENCE</scope>
    <source>
        <strain evidence="1">Hyas-2018</strain>
    </source>
</reference>
<comment type="caution">
    <text evidence="1">The sequence shown here is derived from an EMBL/GenBank/DDBJ whole genome shotgun (WGS) entry which is preliminary data.</text>
</comment>